<accession>A0A437MM77</accession>
<dbReference type="Proteomes" id="UP000282957">
    <property type="component" value="Unassembled WGS sequence"/>
</dbReference>
<name>A0A437MM77_9PROT</name>
<dbReference type="GO" id="GO:0030288">
    <property type="term" value="C:outer membrane-bounded periplasmic space"/>
    <property type="evidence" value="ECO:0007669"/>
    <property type="project" value="UniProtKB-ARBA"/>
</dbReference>
<evidence type="ECO:0000256" key="1">
    <source>
        <dbReference type="ARBA" id="ARBA00004418"/>
    </source>
</evidence>
<dbReference type="InterPro" id="IPR000914">
    <property type="entry name" value="SBP_5_dom"/>
</dbReference>
<sequence>MQDILGGGLGRRHLLGAAMAALPFDLAQAQSPGGTLRVGMTLASVPLTNGCPDQGGEGQRFMGITLYNALCEWDLSRSDRPSPIKAGLATEWAPDPANPKRWWFTIREGVRFHDGKILTAEDVTFSFDRAFRREAAWYDQRANAQVSNRVPNITDWGHEGERRFWMETSYIDATVPFGIIYVGITHKGAWEAAGRSWETYLTRPVGTGPWKLEQWSIRERAVMVRNAEHWEAARIPRTERLVLLPLPDANTRVAALRSGQVDFIEAPPPDAIPTLRNAGFNIVTNVYPHNWTWHFSMLEGSPWRDIRVRKAANLAIDRAGMKEMLGGTMAEGAGIVTPDSPWYGNPTFKLEHNPAEARRLLAEAGFSTRNPVRTKIAISASGSGQMQPLPMNEFIQQNLREVGIEIDFEVVEWNALLVIRREGAAKAMQRGVTGLNCSYGAADPYSGFMRLLKSNLTPPQGGNFGWYSDPAMDAMMDEAFLTPDVAAQNALIARIHTRIVDEALFLFVAHDLNPRAMSRRVKGFVQARSWSQDLAPISMA</sequence>
<dbReference type="InterPro" id="IPR030678">
    <property type="entry name" value="Peptide/Ni-bd"/>
</dbReference>
<evidence type="ECO:0000259" key="3">
    <source>
        <dbReference type="Pfam" id="PF00496"/>
    </source>
</evidence>
<feature type="domain" description="Solute-binding protein family 5" evidence="3">
    <location>
        <begin position="85"/>
        <end position="433"/>
    </location>
</feature>
<proteinExistence type="inferred from homology"/>
<dbReference type="PANTHER" id="PTHR30290">
    <property type="entry name" value="PERIPLASMIC BINDING COMPONENT OF ABC TRANSPORTER"/>
    <property type="match status" value="1"/>
</dbReference>
<gene>
    <name evidence="4" type="ORF">EOD42_01080</name>
</gene>
<dbReference type="OrthoDB" id="9773508at2"/>
<dbReference type="Gene3D" id="3.10.105.10">
    <property type="entry name" value="Dipeptide-binding Protein, Domain 3"/>
    <property type="match status" value="1"/>
</dbReference>
<dbReference type="SUPFAM" id="SSF53850">
    <property type="entry name" value="Periplasmic binding protein-like II"/>
    <property type="match status" value="1"/>
</dbReference>
<dbReference type="AlphaFoldDB" id="A0A437MM77"/>
<dbReference type="EMBL" id="SACL01000001">
    <property type="protein sequence ID" value="RVT98735.1"/>
    <property type="molecule type" value="Genomic_DNA"/>
</dbReference>
<comment type="subcellular location">
    <subcellularLocation>
        <location evidence="1">Periplasm</location>
    </subcellularLocation>
</comment>
<comment type="caution">
    <text evidence="4">The sequence shown here is derived from an EMBL/GenBank/DDBJ whole genome shotgun (WGS) entry which is preliminary data.</text>
</comment>
<dbReference type="GO" id="GO:0015833">
    <property type="term" value="P:peptide transport"/>
    <property type="evidence" value="ECO:0007669"/>
    <property type="project" value="TreeGrafter"/>
</dbReference>
<dbReference type="InterPro" id="IPR039424">
    <property type="entry name" value="SBP_5"/>
</dbReference>
<dbReference type="Gene3D" id="3.40.190.10">
    <property type="entry name" value="Periplasmic binding protein-like II"/>
    <property type="match status" value="1"/>
</dbReference>
<dbReference type="Gene3D" id="3.90.76.10">
    <property type="entry name" value="Dipeptide-binding Protein, Domain 1"/>
    <property type="match status" value="1"/>
</dbReference>
<protein>
    <submittedName>
        <fullName evidence="4">ABC transporter substrate-binding protein</fullName>
    </submittedName>
</protein>
<evidence type="ECO:0000313" key="4">
    <source>
        <dbReference type="EMBL" id="RVT98735.1"/>
    </source>
</evidence>
<dbReference type="CDD" id="cd08495">
    <property type="entry name" value="PBP2_NikA_DppA_OppA_like_8"/>
    <property type="match status" value="1"/>
</dbReference>
<evidence type="ECO:0000256" key="2">
    <source>
        <dbReference type="ARBA" id="ARBA00005695"/>
    </source>
</evidence>
<dbReference type="GO" id="GO:0043190">
    <property type="term" value="C:ATP-binding cassette (ABC) transporter complex"/>
    <property type="evidence" value="ECO:0007669"/>
    <property type="project" value="InterPro"/>
</dbReference>
<dbReference type="PIRSF" id="PIRSF002741">
    <property type="entry name" value="MppA"/>
    <property type="match status" value="1"/>
</dbReference>
<dbReference type="Pfam" id="PF00496">
    <property type="entry name" value="SBP_bac_5"/>
    <property type="match status" value="1"/>
</dbReference>
<comment type="similarity">
    <text evidence="2">Belongs to the bacterial solute-binding protein 5 family.</text>
</comment>
<organism evidence="4 5">
    <name type="scientific">Rhodovarius crocodyli</name>
    <dbReference type="NCBI Taxonomy" id="1979269"/>
    <lineage>
        <taxon>Bacteria</taxon>
        <taxon>Pseudomonadati</taxon>
        <taxon>Pseudomonadota</taxon>
        <taxon>Alphaproteobacteria</taxon>
        <taxon>Acetobacterales</taxon>
        <taxon>Roseomonadaceae</taxon>
        <taxon>Rhodovarius</taxon>
    </lineage>
</organism>
<evidence type="ECO:0000313" key="5">
    <source>
        <dbReference type="Proteomes" id="UP000282957"/>
    </source>
</evidence>
<dbReference type="GO" id="GO:1904680">
    <property type="term" value="F:peptide transmembrane transporter activity"/>
    <property type="evidence" value="ECO:0007669"/>
    <property type="project" value="TreeGrafter"/>
</dbReference>
<keyword evidence="5" id="KW-1185">Reference proteome</keyword>
<dbReference type="PANTHER" id="PTHR30290:SF83">
    <property type="entry name" value="ABC TRANSPORTER SUBSTRATE-BINDING PROTEIN"/>
    <property type="match status" value="1"/>
</dbReference>
<reference evidence="4 5" key="1">
    <citation type="submission" date="2019-01" db="EMBL/GenBank/DDBJ databases">
        <authorList>
            <person name="Chen W.-M."/>
        </authorList>
    </citation>
    <scope>NUCLEOTIDE SEQUENCE [LARGE SCALE GENOMIC DNA]</scope>
    <source>
        <strain evidence="4 5">CCP-6</strain>
    </source>
</reference>